<evidence type="ECO:0000256" key="3">
    <source>
        <dbReference type="ARBA" id="ARBA00022723"/>
    </source>
</evidence>
<comment type="similarity">
    <text evidence="1">Belongs to the iron/manganese superoxide dismutase family.</text>
</comment>
<evidence type="ECO:0000313" key="8">
    <source>
        <dbReference type="Proteomes" id="UP001281761"/>
    </source>
</evidence>
<dbReference type="PANTHER" id="PTHR11404:SF6">
    <property type="entry name" value="SUPEROXIDE DISMUTASE [MN], MITOCHONDRIAL"/>
    <property type="match status" value="1"/>
</dbReference>
<dbReference type="InterPro" id="IPR036314">
    <property type="entry name" value="SOD_C_sf"/>
</dbReference>
<feature type="domain" description="Manganese/iron superoxide dismutase C-terminal" evidence="6">
    <location>
        <begin position="129"/>
        <end position="229"/>
    </location>
</feature>
<dbReference type="Gene3D" id="3.55.40.20">
    <property type="entry name" value="Iron/manganese superoxide dismutase, C-terminal domain"/>
    <property type="match status" value="1"/>
</dbReference>
<keyword evidence="4" id="KW-0560">Oxidoreductase</keyword>
<dbReference type="SUPFAM" id="SSF54719">
    <property type="entry name" value="Fe,Mn superoxide dismutase (SOD), C-terminal domain"/>
    <property type="match status" value="1"/>
</dbReference>
<dbReference type="EMBL" id="JARBJD010000176">
    <property type="protein sequence ID" value="KAK2948463.1"/>
    <property type="molecule type" value="Genomic_DNA"/>
</dbReference>
<dbReference type="InterPro" id="IPR036324">
    <property type="entry name" value="Mn/Fe_SOD_N_sf"/>
</dbReference>
<feature type="chain" id="PRO_5047444041" description="superoxide dismutase" evidence="5">
    <location>
        <begin position="17"/>
        <end position="234"/>
    </location>
</feature>
<dbReference type="Proteomes" id="UP001281761">
    <property type="component" value="Unassembled WGS sequence"/>
</dbReference>
<dbReference type="SUPFAM" id="SSF46609">
    <property type="entry name" value="Fe,Mn superoxide dismutase (SOD), N-terminal domain"/>
    <property type="match status" value="1"/>
</dbReference>
<organism evidence="7 8">
    <name type="scientific">Blattamonas nauphoetae</name>
    <dbReference type="NCBI Taxonomy" id="2049346"/>
    <lineage>
        <taxon>Eukaryota</taxon>
        <taxon>Metamonada</taxon>
        <taxon>Preaxostyla</taxon>
        <taxon>Oxymonadida</taxon>
        <taxon>Blattamonas</taxon>
    </lineage>
</organism>
<comment type="caution">
    <text evidence="7">The sequence shown here is derived from an EMBL/GenBank/DDBJ whole genome shotgun (WGS) entry which is preliminary data.</text>
</comment>
<name>A0ABQ9X8A9_9EUKA</name>
<evidence type="ECO:0000256" key="5">
    <source>
        <dbReference type="SAM" id="SignalP"/>
    </source>
</evidence>
<dbReference type="Pfam" id="PF02777">
    <property type="entry name" value="Sod_Fe_C"/>
    <property type="match status" value="1"/>
</dbReference>
<keyword evidence="8" id="KW-1185">Reference proteome</keyword>
<feature type="signal peptide" evidence="5">
    <location>
        <begin position="1"/>
        <end position="16"/>
    </location>
</feature>
<evidence type="ECO:0000256" key="1">
    <source>
        <dbReference type="ARBA" id="ARBA00008714"/>
    </source>
</evidence>
<dbReference type="EC" id="1.15.1.1" evidence="2"/>
<keyword evidence="3" id="KW-0479">Metal-binding</keyword>
<reference evidence="7 8" key="1">
    <citation type="journal article" date="2022" name="bioRxiv">
        <title>Genomics of Preaxostyla Flagellates Illuminates Evolutionary Transitions and the Path Towards Mitochondrial Loss.</title>
        <authorList>
            <person name="Novak L.V.F."/>
            <person name="Treitli S.C."/>
            <person name="Pyrih J."/>
            <person name="Halakuc P."/>
            <person name="Pipaliya S.V."/>
            <person name="Vacek V."/>
            <person name="Brzon O."/>
            <person name="Soukal P."/>
            <person name="Eme L."/>
            <person name="Dacks J.B."/>
            <person name="Karnkowska A."/>
            <person name="Elias M."/>
            <person name="Hampl V."/>
        </authorList>
    </citation>
    <scope>NUCLEOTIDE SEQUENCE [LARGE SCALE GENOMIC DNA]</scope>
    <source>
        <strain evidence="7">NAU3</strain>
        <tissue evidence="7">Gut</tissue>
    </source>
</reference>
<keyword evidence="5" id="KW-0732">Signal</keyword>
<evidence type="ECO:0000256" key="2">
    <source>
        <dbReference type="ARBA" id="ARBA00012682"/>
    </source>
</evidence>
<proteinExistence type="inferred from homology"/>
<dbReference type="PANTHER" id="PTHR11404">
    <property type="entry name" value="SUPEROXIDE DISMUTASE 2"/>
    <property type="match status" value="1"/>
</dbReference>
<accession>A0ABQ9X8A9</accession>
<evidence type="ECO:0000259" key="6">
    <source>
        <dbReference type="Pfam" id="PF02777"/>
    </source>
</evidence>
<evidence type="ECO:0000313" key="7">
    <source>
        <dbReference type="EMBL" id="KAK2948463.1"/>
    </source>
</evidence>
<dbReference type="InterPro" id="IPR019832">
    <property type="entry name" value="Mn/Fe_SOD_C"/>
</dbReference>
<gene>
    <name evidence="7" type="ORF">BLNAU_16628</name>
</gene>
<sequence>MHFLVFLALFSSSKSSFQPFSGPLDNASTRRTVGAYKLSPQEYSVNETLVDWVTKNTFPGISKQLMTEHTDLYRGYVKNANALLANMANSSIDTPMKLELGRRFGFEANGIHMHELFFSNLHPSPAPPSNNFLKIISDEFGSYRAFLDRIRIIGGTRGIGWVTLTLDKSLNRLILNWVSEHQDGQSIGDVILAVDCWEHAYIRDYKSTARGDYLQNLVKIIDWEVVEKRLKAAM</sequence>
<protein>
    <recommendedName>
        <fullName evidence="2">superoxide dismutase</fullName>
        <ecNumber evidence="2">1.15.1.1</ecNumber>
    </recommendedName>
</protein>
<dbReference type="InterPro" id="IPR050265">
    <property type="entry name" value="Fe/Mn_Superoxide_Dismutase"/>
</dbReference>
<evidence type="ECO:0000256" key="4">
    <source>
        <dbReference type="ARBA" id="ARBA00023002"/>
    </source>
</evidence>